<dbReference type="EMBL" id="ASHM01259017">
    <property type="protein sequence ID" value="PNX69850.1"/>
    <property type="molecule type" value="Genomic_DNA"/>
</dbReference>
<organism evidence="1 2">
    <name type="scientific">Trifolium pratense</name>
    <name type="common">Red clover</name>
    <dbReference type="NCBI Taxonomy" id="57577"/>
    <lineage>
        <taxon>Eukaryota</taxon>
        <taxon>Viridiplantae</taxon>
        <taxon>Streptophyta</taxon>
        <taxon>Embryophyta</taxon>
        <taxon>Tracheophyta</taxon>
        <taxon>Spermatophyta</taxon>
        <taxon>Magnoliopsida</taxon>
        <taxon>eudicotyledons</taxon>
        <taxon>Gunneridae</taxon>
        <taxon>Pentapetalae</taxon>
        <taxon>rosids</taxon>
        <taxon>fabids</taxon>
        <taxon>Fabales</taxon>
        <taxon>Fabaceae</taxon>
        <taxon>Papilionoideae</taxon>
        <taxon>50 kb inversion clade</taxon>
        <taxon>NPAAA clade</taxon>
        <taxon>Hologalegina</taxon>
        <taxon>IRL clade</taxon>
        <taxon>Trifolieae</taxon>
        <taxon>Trifolium</taxon>
    </lineage>
</organism>
<comment type="caution">
    <text evidence="1">The sequence shown here is derived from an EMBL/GenBank/DDBJ whole genome shotgun (WGS) entry which is preliminary data.</text>
</comment>
<reference evidence="1 2" key="2">
    <citation type="journal article" date="2017" name="Front. Plant Sci.">
        <title>Gene Classification and Mining of Molecular Markers Useful in Red Clover (Trifolium pratense) Breeding.</title>
        <authorList>
            <person name="Istvanek J."/>
            <person name="Dluhosova J."/>
            <person name="Dluhos P."/>
            <person name="Patkova L."/>
            <person name="Nedelnik J."/>
            <person name="Repkova J."/>
        </authorList>
    </citation>
    <scope>NUCLEOTIDE SEQUENCE [LARGE SCALE GENOMIC DNA]</scope>
    <source>
        <strain evidence="2">cv. Tatra</strain>
        <tissue evidence="1">Young leaves</tissue>
    </source>
</reference>
<accession>A0A2K3KU93</accession>
<dbReference type="Proteomes" id="UP000236291">
    <property type="component" value="Unassembled WGS sequence"/>
</dbReference>
<feature type="non-terminal residue" evidence="1">
    <location>
        <position position="23"/>
    </location>
</feature>
<gene>
    <name evidence="1" type="ORF">L195_g064621</name>
</gene>
<evidence type="ECO:0000313" key="2">
    <source>
        <dbReference type="Proteomes" id="UP000236291"/>
    </source>
</evidence>
<dbReference type="AlphaFoldDB" id="A0A2K3KU93"/>
<sequence length="23" mass="2615">MAMEILCGSKAMVIKLGNLKDYW</sequence>
<evidence type="ECO:0000313" key="1">
    <source>
        <dbReference type="EMBL" id="PNX69850.1"/>
    </source>
</evidence>
<reference evidence="1 2" key="1">
    <citation type="journal article" date="2014" name="Am. J. Bot.">
        <title>Genome assembly and annotation for red clover (Trifolium pratense; Fabaceae).</title>
        <authorList>
            <person name="Istvanek J."/>
            <person name="Jaros M."/>
            <person name="Krenek A."/>
            <person name="Repkova J."/>
        </authorList>
    </citation>
    <scope>NUCLEOTIDE SEQUENCE [LARGE SCALE GENOMIC DNA]</scope>
    <source>
        <strain evidence="2">cv. Tatra</strain>
        <tissue evidence="1">Young leaves</tissue>
    </source>
</reference>
<proteinExistence type="predicted"/>
<name>A0A2K3KU93_TRIPR</name>
<protein>
    <submittedName>
        <fullName evidence="1">Uncharacterized protein</fullName>
    </submittedName>
</protein>